<comment type="caution">
    <text evidence="1">The sequence shown here is derived from an EMBL/GenBank/DDBJ whole genome shotgun (WGS) entry which is preliminary data.</text>
</comment>
<keyword evidence="2" id="KW-1185">Reference proteome</keyword>
<sequence length="60" mass="6873">MSIAGIEEEIKWVKNKVSKLRYAINNLDNEDILEAFEDLDSNIDDLIDECEDTISSVQNL</sequence>
<name>A0A9X2MAC9_9FIRM</name>
<organism evidence="1 2">
    <name type="scientific">Terrisporobacter muris</name>
    <dbReference type="NCBI Taxonomy" id="2963284"/>
    <lineage>
        <taxon>Bacteria</taxon>
        <taxon>Bacillati</taxon>
        <taxon>Bacillota</taxon>
        <taxon>Clostridia</taxon>
        <taxon>Peptostreptococcales</taxon>
        <taxon>Peptostreptococcaceae</taxon>
        <taxon>Terrisporobacter</taxon>
    </lineage>
</organism>
<reference evidence="1" key="1">
    <citation type="submission" date="2022-07" db="EMBL/GenBank/DDBJ databases">
        <title>Enhanced cultured diversity of the mouse gut microbiota enables custom-made synthetic communities.</title>
        <authorList>
            <person name="Afrizal A."/>
        </authorList>
    </citation>
    <scope>NUCLEOTIDE SEQUENCE</scope>
    <source>
        <strain evidence="1">DSM 29186</strain>
    </source>
</reference>
<evidence type="ECO:0000313" key="2">
    <source>
        <dbReference type="Proteomes" id="UP001140817"/>
    </source>
</evidence>
<accession>A0A9X2MAC9</accession>
<dbReference type="EMBL" id="JANKBY010000191">
    <property type="protein sequence ID" value="MCR1823777.1"/>
    <property type="molecule type" value="Genomic_DNA"/>
</dbReference>
<dbReference type="AlphaFoldDB" id="A0A9X2MAC9"/>
<dbReference type="RefSeq" id="WP_257560552.1">
    <property type="nucleotide sequence ID" value="NZ_JANKBY010000191.1"/>
</dbReference>
<gene>
    <name evidence="1" type="ORF">NSA58_13360</name>
</gene>
<proteinExistence type="predicted"/>
<evidence type="ECO:0000313" key="1">
    <source>
        <dbReference type="EMBL" id="MCR1823777.1"/>
    </source>
</evidence>
<dbReference type="Proteomes" id="UP001140817">
    <property type="component" value="Unassembled WGS sequence"/>
</dbReference>
<protein>
    <submittedName>
        <fullName evidence="1">Uncharacterized protein</fullName>
    </submittedName>
</protein>